<keyword evidence="3" id="KW-0413">Isomerase</keyword>
<dbReference type="InterPro" id="IPR009006">
    <property type="entry name" value="Ala_racemase/Decarboxylase_C"/>
</dbReference>
<evidence type="ECO:0000259" key="5">
    <source>
        <dbReference type="SMART" id="SM01005"/>
    </source>
</evidence>
<name>A0A4D8Q9B2_AZOBR</name>
<keyword evidence="6" id="KW-0614">Plasmid</keyword>
<reference evidence="6 7" key="1">
    <citation type="submission" date="2018-09" db="EMBL/GenBank/DDBJ databases">
        <title>Whole genome based analysis of evolution and adaptive divergence in Indian and Brazilian strains of Azospirillum brasilense.</title>
        <authorList>
            <person name="Singh C."/>
            <person name="Tripathi A.K."/>
        </authorList>
    </citation>
    <scope>NUCLEOTIDE SEQUENCE [LARGE SCALE GENOMIC DNA]</scope>
    <source>
        <strain evidence="6 7">MTCC4036</strain>
        <plasmid evidence="6 7">p2</plasmid>
    </source>
</reference>
<evidence type="ECO:0000313" key="7">
    <source>
        <dbReference type="Proteomes" id="UP000298596"/>
    </source>
</evidence>
<evidence type="ECO:0000256" key="2">
    <source>
        <dbReference type="ARBA" id="ARBA00022898"/>
    </source>
</evidence>
<evidence type="ECO:0000256" key="1">
    <source>
        <dbReference type="ARBA" id="ARBA00001933"/>
    </source>
</evidence>
<dbReference type="Pfam" id="PF00842">
    <property type="entry name" value="Ala_racemase_C"/>
    <property type="match status" value="1"/>
</dbReference>
<evidence type="ECO:0000313" key="6">
    <source>
        <dbReference type="EMBL" id="QCO05931.1"/>
    </source>
</evidence>
<feature type="compositionally biased region" description="Basic residues" evidence="4">
    <location>
        <begin position="59"/>
        <end position="76"/>
    </location>
</feature>
<dbReference type="Proteomes" id="UP000298596">
    <property type="component" value="Plasmid p2"/>
</dbReference>
<feature type="compositionally biased region" description="Low complexity" evidence="4">
    <location>
        <begin position="112"/>
        <end position="127"/>
    </location>
</feature>
<sequence>MSISTRLAGNPRPTSARSSLHDGNADGPAGQHHRLGGHRSARPRPEPGSAAPWPSPRSGRLRRGQGGRLRPRRRTGRSGAPAVRDRRAGGRRHGRGHHPAASRNHGSHPGDRPAVAQPAAVARPAPAGRHRHQRGGGAGPRHRRQPRRPDGRCACPGEHRLCRLRGATGGPDRPAGRGCRHAGAAAGRALHPPVRRLRPLRGRRLGGVGAVRRGGRHGAGRRTAAAAGPRAQQRGARPAPADRGRGAHRLHGGALRRHPVRHPHGRRGHAPPPGPGDEREGPRHPRDGAGAGRRRRLRRRQRGAPAHAGGGPALRLLRRTPPASAGRGVLLIRGRPAPVLGRPFMSSLLADVTDIPGVQPGDEAVLIGRQGEHRITAEDIAARSGLRPSAVPLLGPRVVRRYRSSAAREDQTE</sequence>
<dbReference type="AlphaFoldDB" id="A0A4D8Q9B2"/>
<feature type="compositionally biased region" description="Basic residues" evidence="4">
    <location>
        <begin position="89"/>
        <end position="100"/>
    </location>
</feature>
<evidence type="ECO:0000256" key="4">
    <source>
        <dbReference type="SAM" id="MobiDB-lite"/>
    </source>
</evidence>
<organism evidence="6 7">
    <name type="scientific">Azospirillum brasilense</name>
    <dbReference type="NCBI Taxonomy" id="192"/>
    <lineage>
        <taxon>Bacteria</taxon>
        <taxon>Pseudomonadati</taxon>
        <taxon>Pseudomonadota</taxon>
        <taxon>Alphaproteobacteria</taxon>
        <taxon>Rhodospirillales</taxon>
        <taxon>Azospirillaceae</taxon>
        <taxon>Azospirillum</taxon>
    </lineage>
</organism>
<dbReference type="EMBL" id="CP032332">
    <property type="protein sequence ID" value="QCO05931.1"/>
    <property type="molecule type" value="Genomic_DNA"/>
</dbReference>
<feature type="compositionally biased region" description="Basic residues" evidence="4">
    <location>
        <begin position="292"/>
        <end position="302"/>
    </location>
</feature>
<accession>A0A4D8Q9B2</accession>
<proteinExistence type="predicted"/>
<feature type="compositionally biased region" description="Low complexity" evidence="4">
    <location>
        <begin position="303"/>
        <end position="319"/>
    </location>
</feature>
<comment type="cofactor">
    <cofactor evidence="1">
        <name>pyridoxal 5'-phosphate</name>
        <dbReference type="ChEBI" id="CHEBI:597326"/>
    </cofactor>
</comment>
<gene>
    <name evidence="6" type="ORF">D3867_24780</name>
</gene>
<feature type="region of interest" description="Disordered" evidence="4">
    <location>
        <begin position="206"/>
        <end position="319"/>
    </location>
</feature>
<feature type="compositionally biased region" description="Low complexity" evidence="4">
    <location>
        <begin position="221"/>
        <end position="239"/>
    </location>
</feature>
<keyword evidence="2" id="KW-0663">Pyridoxal phosphate</keyword>
<feature type="compositionally biased region" description="Basic and acidic residues" evidence="4">
    <location>
        <begin position="276"/>
        <end position="287"/>
    </location>
</feature>
<dbReference type="GO" id="GO:0008784">
    <property type="term" value="F:alanine racemase activity"/>
    <property type="evidence" value="ECO:0007669"/>
    <property type="project" value="UniProtKB-ARBA"/>
</dbReference>
<feature type="compositionally biased region" description="Basic and acidic residues" evidence="4">
    <location>
        <begin position="147"/>
        <end position="161"/>
    </location>
</feature>
<dbReference type="SUPFAM" id="SSF50621">
    <property type="entry name" value="Alanine racemase C-terminal domain-like"/>
    <property type="match status" value="1"/>
</dbReference>
<feature type="compositionally biased region" description="Basic residues" evidence="4">
    <location>
        <begin position="31"/>
        <end position="42"/>
    </location>
</feature>
<dbReference type="SMART" id="SM01005">
    <property type="entry name" value="Ala_racemase_C"/>
    <property type="match status" value="1"/>
</dbReference>
<feature type="compositionally biased region" description="Basic residues" evidence="4">
    <location>
        <begin position="128"/>
        <end position="146"/>
    </location>
</feature>
<geneLocation type="plasmid" evidence="6">
    <name>p2</name>
</geneLocation>
<protein>
    <recommendedName>
        <fullName evidence="5">Alanine racemase C-terminal domain-containing protein</fullName>
    </recommendedName>
</protein>
<dbReference type="InterPro" id="IPR011079">
    <property type="entry name" value="Ala_racemase_C"/>
</dbReference>
<evidence type="ECO:0000256" key="3">
    <source>
        <dbReference type="ARBA" id="ARBA00023235"/>
    </source>
</evidence>
<feature type="region of interest" description="Disordered" evidence="4">
    <location>
        <begin position="1"/>
        <end position="187"/>
    </location>
</feature>
<feature type="compositionally biased region" description="Basic residues" evidence="4">
    <location>
        <begin position="246"/>
        <end position="269"/>
    </location>
</feature>
<feature type="domain" description="Alanine racemase C-terminal" evidence="5">
    <location>
        <begin position="313"/>
        <end position="403"/>
    </location>
</feature>
<dbReference type="Gene3D" id="2.40.37.10">
    <property type="entry name" value="Lyase, Ornithine Decarboxylase, Chain A, domain 1"/>
    <property type="match status" value="1"/>
</dbReference>
<feature type="compositionally biased region" description="Polar residues" evidence="4">
    <location>
        <begin position="1"/>
        <end position="18"/>
    </location>
</feature>